<dbReference type="Gene3D" id="3.40.710.10">
    <property type="entry name" value="DD-peptidase/beta-lactamase superfamily"/>
    <property type="match status" value="1"/>
</dbReference>
<evidence type="ECO:0000256" key="3">
    <source>
        <dbReference type="ARBA" id="ARBA00022801"/>
    </source>
</evidence>
<keyword evidence="5" id="KW-0573">Peptidoglycan synthesis</keyword>
<dbReference type="Pfam" id="PF00768">
    <property type="entry name" value="Peptidase_S11"/>
    <property type="match status" value="1"/>
</dbReference>
<feature type="chain" id="PRO_5036953271" evidence="10">
    <location>
        <begin position="29"/>
        <end position="327"/>
    </location>
</feature>
<comment type="caution">
    <text evidence="12">The sequence shown here is derived from an EMBL/GenBank/DDBJ whole genome shotgun (WGS) entry which is preliminary data.</text>
</comment>
<gene>
    <name evidence="12" type="ORF">KDK95_10225</name>
</gene>
<dbReference type="GO" id="GO:0006508">
    <property type="term" value="P:proteolysis"/>
    <property type="evidence" value="ECO:0007669"/>
    <property type="project" value="InterPro"/>
</dbReference>
<evidence type="ECO:0000313" key="13">
    <source>
        <dbReference type="Proteomes" id="UP000676325"/>
    </source>
</evidence>
<keyword evidence="2 10" id="KW-0732">Signal</keyword>
<protein>
    <submittedName>
        <fullName evidence="12">D-alanyl-D-alanine carboxypeptidase</fullName>
    </submittedName>
</protein>
<dbReference type="EMBL" id="JAGSOH010000021">
    <property type="protein sequence ID" value="MBR7826679.1"/>
    <property type="molecule type" value="Genomic_DNA"/>
</dbReference>
<dbReference type="GO" id="GO:0009252">
    <property type="term" value="P:peptidoglycan biosynthetic process"/>
    <property type="evidence" value="ECO:0007669"/>
    <property type="project" value="UniProtKB-KW"/>
</dbReference>
<dbReference type="Proteomes" id="UP000676325">
    <property type="component" value="Unassembled WGS sequence"/>
</dbReference>
<evidence type="ECO:0000256" key="1">
    <source>
        <dbReference type="ARBA" id="ARBA00007164"/>
    </source>
</evidence>
<sequence length="327" mass="33848">MHGTMGIGRLLTAAGVAVSLAGTSLAAAAPAEASALKPLPTKAISAHPVAPAYILRMPHSPGNITAPYNEVEDTATGAEIWGKSENTEVPMGSITKVMTALVVLQSSGLDLNQLVTVPSGITAYDNEYGASTAGLVPGQQLTTLELLYALLIPSGCDAAYALAQAYGPGLDGFIAKMNSTAAALGMTSTHFTDFSGLPDPTETSTYSTPSDLLKLGRAAMKVPLIASIVKLSTYHVDAVSGEHPAFTWNTTDPLIGVYPGIEGIKTGSTNGAGYCLLFEAYQGSEDVIGVVLDDPSWTVVTSDSEALLNFGFANYPRSGNWRPLAAH</sequence>
<evidence type="ECO:0000256" key="6">
    <source>
        <dbReference type="ARBA" id="ARBA00023316"/>
    </source>
</evidence>
<feature type="active site" description="Proton acceptor" evidence="7">
    <location>
        <position position="96"/>
    </location>
</feature>
<dbReference type="RefSeq" id="WP_212517827.1">
    <property type="nucleotide sequence ID" value="NZ_JAGSOH010000021.1"/>
</dbReference>
<feature type="signal peptide" evidence="10">
    <location>
        <begin position="1"/>
        <end position="28"/>
    </location>
</feature>
<dbReference type="GO" id="GO:0071555">
    <property type="term" value="P:cell wall organization"/>
    <property type="evidence" value="ECO:0007669"/>
    <property type="project" value="UniProtKB-KW"/>
</dbReference>
<evidence type="ECO:0000256" key="10">
    <source>
        <dbReference type="SAM" id="SignalP"/>
    </source>
</evidence>
<feature type="binding site" evidence="8">
    <location>
        <position position="265"/>
    </location>
    <ligand>
        <name>substrate</name>
    </ligand>
</feature>
<keyword evidence="12" id="KW-0645">Protease</keyword>
<evidence type="ECO:0000256" key="9">
    <source>
        <dbReference type="RuleBase" id="RU004016"/>
    </source>
</evidence>
<dbReference type="InterPro" id="IPR012338">
    <property type="entry name" value="Beta-lactam/transpept-like"/>
</dbReference>
<evidence type="ECO:0000259" key="11">
    <source>
        <dbReference type="Pfam" id="PF00768"/>
    </source>
</evidence>
<dbReference type="PRINTS" id="PR00725">
    <property type="entry name" value="DADACBPTASE1"/>
</dbReference>
<accession>A0A941IGZ8</accession>
<keyword evidence="3" id="KW-0378">Hydrolase</keyword>
<evidence type="ECO:0000256" key="7">
    <source>
        <dbReference type="PIRSR" id="PIRSR618044-1"/>
    </source>
</evidence>
<evidence type="ECO:0000256" key="4">
    <source>
        <dbReference type="ARBA" id="ARBA00022960"/>
    </source>
</evidence>
<dbReference type="PANTHER" id="PTHR21581:SF33">
    <property type="entry name" value="D-ALANYL-D-ALANINE CARBOXYPEPTIDASE DACB"/>
    <property type="match status" value="1"/>
</dbReference>
<evidence type="ECO:0000256" key="5">
    <source>
        <dbReference type="ARBA" id="ARBA00022984"/>
    </source>
</evidence>
<evidence type="ECO:0000256" key="2">
    <source>
        <dbReference type="ARBA" id="ARBA00022729"/>
    </source>
</evidence>
<feature type="domain" description="Peptidase S11 D-alanyl-D-alanine carboxypeptidase A N-terminal" evidence="11">
    <location>
        <begin position="63"/>
        <end position="295"/>
    </location>
</feature>
<dbReference type="GO" id="GO:0009002">
    <property type="term" value="F:serine-type D-Ala-D-Ala carboxypeptidase activity"/>
    <property type="evidence" value="ECO:0007669"/>
    <property type="project" value="InterPro"/>
</dbReference>
<reference evidence="12" key="1">
    <citation type="submission" date="2021-04" db="EMBL/GenBank/DDBJ databases">
        <title>Genome based classification of Actinospica acidithermotolerans sp. nov., an actinobacterium isolated from an Indonesian hot spring.</title>
        <authorList>
            <person name="Kusuma A.B."/>
            <person name="Putra K.E."/>
            <person name="Nafisah S."/>
            <person name="Loh J."/>
            <person name="Nouioui I."/>
            <person name="Goodfellow M."/>
        </authorList>
    </citation>
    <scope>NUCLEOTIDE SEQUENCE</scope>
    <source>
        <strain evidence="12">MGRD01-02</strain>
    </source>
</reference>
<dbReference type="PANTHER" id="PTHR21581">
    <property type="entry name" value="D-ALANYL-D-ALANINE CARBOXYPEPTIDASE"/>
    <property type="match status" value="1"/>
</dbReference>
<comment type="similarity">
    <text evidence="1 9">Belongs to the peptidase S11 family.</text>
</comment>
<dbReference type="SUPFAM" id="SSF56601">
    <property type="entry name" value="beta-lactamase/transpeptidase-like"/>
    <property type="match status" value="1"/>
</dbReference>
<dbReference type="AlphaFoldDB" id="A0A941IGZ8"/>
<keyword evidence="4" id="KW-0133">Cell shape</keyword>
<evidence type="ECO:0000313" key="12">
    <source>
        <dbReference type="EMBL" id="MBR7826679.1"/>
    </source>
</evidence>
<dbReference type="InterPro" id="IPR001967">
    <property type="entry name" value="Peptidase_S11_N"/>
</dbReference>
<organism evidence="12 13">
    <name type="scientific">Actinospica acidithermotolerans</name>
    <dbReference type="NCBI Taxonomy" id="2828514"/>
    <lineage>
        <taxon>Bacteria</taxon>
        <taxon>Bacillati</taxon>
        <taxon>Actinomycetota</taxon>
        <taxon>Actinomycetes</taxon>
        <taxon>Catenulisporales</taxon>
        <taxon>Actinospicaceae</taxon>
        <taxon>Actinospica</taxon>
    </lineage>
</organism>
<keyword evidence="12" id="KW-0121">Carboxypeptidase</keyword>
<proteinExistence type="inferred from homology"/>
<name>A0A941IGZ8_9ACTN</name>
<keyword evidence="13" id="KW-1185">Reference proteome</keyword>
<feature type="active site" evidence="7">
    <location>
        <position position="154"/>
    </location>
</feature>
<dbReference type="InterPro" id="IPR018044">
    <property type="entry name" value="Peptidase_S11"/>
</dbReference>
<feature type="active site" description="Acyl-ester intermediate" evidence="7">
    <location>
        <position position="93"/>
    </location>
</feature>
<keyword evidence="6" id="KW-0961">Cell wall biogenesis/degradation</keyword>
<dbReference type="GO" id="GO:0008360">
    <property type="term" value="P:regulation of cell shape"/>
    <property type="evidence" value="ECO:0007669"/>
    <property type="project" value="UniProtKB-KW"/>
</dbReference>
<evidence type="ECO:0000256" key="8">
    <source>
        <dbReference type="PIRSR" id="PIRSR618044-2"/>
    </source>
</evidence>